<name>A0A0K1Q6H6_9BACT</name>
<dbReference type="EMBL" id="CP012333">
    <property type="protein sequence ID" value="AKV01441.1"/>
    <property type="molecule type" value="Genomic_DNA"/>
</dbReference>
<protein>
    <submittedName>
        <fullName evidence="2">Uncharacterized protein</fullName>
    </submittedName>
</protein>
<evidence type="ECO:0000313" key="2">
    <source>
        <dbReference type="EMBL" id="AKV01441.1"/>
    </source>
</evidence>
<evidence type="ECO:0000313" key="3">
    <source>
        <dbReference type="Proteomes" id="UP000064967"/>
    </source>
</evidence>
<organism evidence="2 3">
    <name type="scientific">Labilithrix luteola</name>
    <dbReference type="NCBI Taxonomy" id="1391654"/>
    <lineage>
        <taxon>Bacteria</taxon>
        <taxon>Pseudomonadati</taxon>
        <taxon>Myxococcota</taxon>
        <taxon>Polyangia</taxon>
        <taxon>Polyangiales</taxon>
        <taxon>Labilitrichaceae</taxon>
        <taxon>Labilithrix</taxon>
    </lineage>
</organism>
<sequence>MGPGIARGAPGRDARASSGEQTPLGTLPPGHHGARRRRSEGPVTTIVAR</sequence>
<dbReference type="AlphaFoldDB" id="A0A0K1Q6H6"/>
<evidence type="ECO:0000256" key="1">
    <source>
        <dbReference type="SAM" id="MobiDB-lite"/>
    </source>
</evidence>
<accession>A0A0K1Q6H6</accession>
<dbReference type="KEGG" id="llu:AKJ09_08104"/>
<keyword evidence="3" id="KW-1185">Reference proteome</keyword>
<feature type="region of interest" description="Disordered" evidence="1">
    <location>
        <begin position="1"/>
        <end position="49"/>
    </location>
</feature>
<gene>
    <name evidence="2" type="ORF">AKJ09_08104</name>
</gene>
<dbReference type="Proteomes" id="UP000064967">
    <property type="component" value="Chromosome"/>
</dbReference>
<proteinExistence type="predicted"/>
<reference evidence="2 3" key="1">
    <citation type="submission" date="2015-08" db="EMBL/GenBank/DDBJ databases">
        <authorList>
            <person name="Babu N.S."/>
            <person name="Beckwith C.J."/>
            <person name="Beseler K.G."/>
            <person name="Brison A."/>
            <person name="Carone J.V."/>
            <person name="Caskin T.P."/>
            <person name="Diamond M."/>
            <person name="Durham M.E."/>
            <person name="Foxe J.M."/>
            <person name="Go M."/>
            <person name="Henderson B.A."/>
            <person name="Jones I.B."/>
            <person name="McGettigan J.A."/>
            <person name="Micheletti S.J."/>
            <person name="Nasrallah M.E."/>
            <person name="Ortiz D."/>
            <person name="Piller C.R."/>
            <person name="Privatt S.R."/>
            <person name="Schneider S.L."/>
            <person name="Sharp S."/>
            <person name="Smith T.C."/>
            <person name="Stanton J.D."/>
            <person name="Ullery H.E."/>
            <person name="Wilson R.J."/>
            <person name="Serrano M.G."/>
            <person name="Buck G."/>
            <person name="Lee V."/>
            <person name="Wang Y."/>
            <person name="Carvalho R."/>
            <person name="Voegtly L."/>
            <person name="Shi R."/>
            <person name="Duckworth R."/>
            <person name="Johnson A."/>
            <person name="Loviza R."/>
            <person name="Walstead R."/>
            <person name="Shah Z."/>
            <person name="Kiflezghi M."/>
            <person name="Wade K."/>
            <person name="Ball S.L."/>
            <person name="Bradley K.W."/>
            <person name="Asai D.J."/>
            <person name="Bowman C.A."/>
            <person name="Russell D.A."/>
            <person name="Pope W.H."/>
            <person name="Jacobs-Sera D."/>
            <person name="Hendrix R.W."/>
            <person name="Hatfull G.F."/>
        </authorList>
    </citation>
    <scope>NUCLEOTIDE SEQUENCE [LARGE SCALE GENOMIC DNA]</scope>
    <source>
        <strain evidence="2 3">DSM 27648</strain>
    </source>
</reference>